<name>A0A804NM33_MAIZE</name>
<accession>A0A804NM33</accession>
<evidence type="ECO:0000256" key="3">
    <source>
        <dbReference type="ARBA" id="ARBA00023002"/>
    </source>
</evidence>
<sequence>AVPVGHLLLRDRAGVAGARVAGGEAKEWQDNIVTEVLPAQRFNPAEEYHQQYLEKGGQSATSSSPSSLVVQLRYDCTFESKYDIIFNLISRLEWDLFTRI</sequence>
<dbReference type="InParanoid" id="A0A804NM33"/>
<feature type="domain" description="Peptide methionine sulphoxide reductase MsrA" evidence="5">
    <location>
        <begin position="25"/>
        <end position="57"/>
    </location>
</feature>
<evidence type="ECO:0000313" key="7">
    <source>
        <dbReference type="Proteomes" id="UP000007305"/>
    </source>
</evidence>
<reference evidence="7" key="1">
    <citation type="journal article" date="2009" name="Science">
        <title>The B73 maize genome: complexity, diversity, and dynamics.</title>
        <authorList>
            <person name="Schnable P.S."/>
            <person name="Ware D."/>
            <person name="Fulton R.S."/>
            <person name="Stein J.C."/>
            <person name="Wei F."/>
            <person name="Pasternak S."/>
            <person name="Liang C."/>
            <person name="Zhang J."/>
            <person name="Fulton L."/>
            <person name="Graves T.A."/>
            <person name="Minx P."/>
            <person name="Reily A.D."/>
            <person name="Courtney L."/>
            <person name="Kruchowski S.S."/>
            <person name="Tomlinson C."/>
            <person name="Strong C."/>
            <person name="Delehaunty K."/>
            <person name="Fronick C."/>
            <person name="Courtney B."/>
            <person name="Rock S.M."/>
            <person name="Belter E."/>
            <person name="Du F."/>
            <person name="Kim K."/>
            <person name="Abbott R.M."/>
            <person name="Cotton M."/>
            <person name="Levy A."/>
            <person name="Marchetto P."/>
            <person name="Ochoa K."/>
            <person name="Jackson S.M."/>
            <person name="Gillam B."/>
            <person name="Chen W."/>
            <person name="Yan L."/>
            <person name="Higginbotham J."/>
            <person name="Cardenas M."/>
            <person name="Waligorski J."/>
            <person name="Applebaum E."/>
            <person name="Phelps L."/>
            <person name="Falcone J."/>
            <person name="Kanchi K."/>
            <person name="Thane T."/>
            <person name="Scimone A."/>
            <person name="Thane N."/>
            <person name="Henke J."/>
            <person name="Wang T."/>
            <person name="Ruppert J."/>
            <person name="Shah N."/>
            <person name="Rotter K."/>
            <person name="Hodges J."/>
            <person name="Ingenthron E."/>
            <person name="Cordes M."/>
            <person name="Kohlberg S."/>
            <person name="Sgro J."/>
            <person name="Delgado B."/>
            <person name="Mead K."/>
            <person name="Chinwalla A."/>
            <person name="Leonard S."/>
            <person name="Crouse K."/>
            <person name="Collura K."/>
            <person name="Kudrna D."/>
            <person name="Currie J."/>
            <person name="He R."/>
            <person name="Angelova A."/>
            <person name="Rajasekar S."/>
            <person name="Mueller T."/>
            <person name="Lomeli R."/>
            <person name="Scara G."/>
            <person name="Ko A."/>
            <person name="Delaney K."/>
            <person name="Wissotski M."/>
            <person name="Lopez G."/>
            <person name="Campos D."/>
            <person name="Braidotti M."/>
            <person name="Ashley E."/>
            <person name="Golser W."/>
            <person name="Kim H."/>
            <person name="Lee S."/>
            <person name="Lin J."/>
            <person name="Dujmic Z."/>
            <person name="Kim W."/>
            <person name="Talag J."/>
            <person name="Zuccolo A."/>
            <person name="Fan C."/>
            <person name="Sebastian A."/>
            <person name="Kramer M."/>
            <person name="Spiegel L."/>
            <person name="Nascimento L."/>
            <person name="Zutavern T."/>
            <person name="Miller B."/>
            <person name="Ambroise C."/>
            <person name="Muller S."/>
            <person name="Spooner W."/>
            <person name="Narechania A."/>
            <person name="Ren L."/>
            <person name="Wei S."/>
            <person name="Kumari S."/>
            <person name="Faga B."/>
            <person name="Levy M.J."/>
            <person name="McMahan L."/>
            <person name="Van Buren P."/>
            <person name="Vaughn M.W."/>
            <person name="Ying K."/>
            <person name="Yeh C.-T."/>
            <person name="Emrich S.J."/>
            <person name="Jia Y."/>
            <person name="Kalyanaraman A."/>
            <person name="Hsia A.-P."/>
            <person name="Barbazuk W.B."/>
            <person name="Baucom R.S."/>
            <person name="Brutnell T.P."/>
            <person name="Carpita N.C."/>
            <person name="Chaparro C."/>
            <person name="Chia J.-M."/>
            <person name="Deragon J.-M."/>
            <person name="Estill J.C."/>
            <person name="Fu Y."/>
            <person name="Jeddeloh J.A."/>
            <person name="Han Y."/>
            <person name="Lee H."/>
            <person name="Li P."/>
            <person name="Lisch D.R."/>
            <person name="Liu S."/>
            <person name="Liu Z."/>
            <person name="Nagel D.H."/>
            <person name="McCann M.C."/>
            <person name="SanMiguel P."/>
            <person name="Myers A.M."/>
            <person name="Nettleton D."/>
            <person name="Nguyen J."/>
            <person name="Penning B.W."/>
            <person name="Ponnala L."/>
            <person name="Schneider K.L."/>
            <person name="Schwartz D.C."/>
            <person name="Sharma A."/>
            <person name="Soderlund C."/>
            <person name="Springer N.M."/>
            <person name="Sun Q."/>
            <person name="Wang H."/>
            <person name="Waterman M."/>
            <person name="Westerman R."/>
            <person name="Wolfgruber T.K."/>
            <person name="Yang L."/>
            <person name="Yu Y."/>
            <person name="Zhang L."/>
            <person name="Zhou S."/>
            <person name="Zhu Q."/>
            <person name="Bennetzen J.L."/>
            <person name="Dawe R.K."/>
            <person name="Jiang J."/>
            <person name="Jiang N."/>
            <person name="Presting G.G."/>
            <person name="Wessler S.R."/>
            <person name="Aluru S."/>
            <person name="Martienssen R.A."/>
            <person name="Clifton S.W."/>
            <person name="McCombie W.R."/>
            <person name="Wing R.A."/>
            <person name="Wilson R.K."/>
        </authorList>
    </citation>
    <scope>NUCLEOTIDE SEQUENCE [LARGE SCALE GENOMIC DNA]</scope>
    <source>
        <strain evidence="7">cv. B73</strain>
    </source>
</reference>
<comment type="similarity">
    <text evidence="1">Belongs to the MsrA Met sulfoxide reductase family.</text>
</comment>
<dbReference type="AlphaFoldDB" id="A0A804NM33"/>
<keyword evidence="7" id="KW-1185">Reference proteome</keyword>
<evidence type="ECO:0000256" key="1">
    <source>
        <dbReference type="ARBA" id="ARBA00005591"/>
    </source>
</evidence>
<dbReference type="SUPFAM" id="SSF55068">
    <property type="entry name" value="Peptide methionine sulfoxide reductase"/>
    <property type="match status" value="1"/>
</dbReference>
<dbReference type="EnsemblPlants" id="Zm00001eb170750_T001">
    <property type="protein sequence ID" value="Zm00001eb170750_P001"/>
    <property type="gene ID" value="Zm00001eb170750"/>
</dbReference>
<reference evidence="6" key="3">
    <citation type="submission" date="2021-05" db="UniProtKB">
        <authorList>
            <consortium name="EnsemblPlants"/>
        </authorList>
    </citation>
    <scope>IDENTIFICATION</scope>
    <source>
        <strain evidence="6">cv. B73</strain>
    </source>
</reference>
<dbReference type="InterPro" id="IPR002569">
    <property type="entry name" value="Met_Sox_Rdtase_MsrA_dom"/>
</dbReference>
<evidence type="ECO:0000256" key="4">
    <source>
        <dbReference type="ARBA" id="ARBA00030643"/>
    </source>
</evidence>
<keyword evidence="3" id="KW-0560">Oxidoreductase</keyword>
<reference evidence="6" key="2">
    <citation type="submission" date="2019-07" db="EMBL/GenBank/DDBJ databases">
        <authorList>
            <person name="Seetharam A."/>
            <person name="Woodhouse M."/>
            <person name="Cannon E."/>
        </authorList>
    </citation>
    <scope>NUCLEOTIDE SEQUENCE [LARGE SCALE GENOMIC DNA]</scope>
    <source>
        <strain evidence="6">cv. B73</strain>
    </source>
</reference>
<organism evidence="6 7">
    <name type="scientific">Zea mays</name>
    <name type="common">Maize</name>
    <dbReference type="NCBI Taxonomy" id="4577"/>
    <lineage>
        <taxon>Eukaryota</taxon>
        <taxon>Viridiplantae</taxon>
        <taxon>Streptophyta</taxon>
        <taxon>Embryophyta</taxon>
        <taxon>Tracheophyta</taxon>
        <taxon>Spermatophyta</taxon>
        <taxon>Magnoliopsida</taxon>
        <taxon>Liliopsida</taxon>
        <taxon>Poales</taxon>
        <taxon>Poaceae</taxon>
        <taxon>PACMAD clade</taxon>
        <taxon>Panicoideae</taxon>
        <taxon>Andropogonodae</taxon>
        <taxon>Andropogoneae</taxon>
        <taxon>Tripsacinae</taxon>
        <taxon>Zea</taxon>
    </lineage>
</organism>
<dbReference type="GO" id="GO:0008113">
    <property type="term" value="F:peptide-methionine (S)-S-oxide reductase activity"/>
    <property type="evidence" value="ECO:0007669"/>
    <property type="project" value="UniProtKB-EC"/>
</dbReference>
<dbReference type="Gene3D" id="3.30.1060.10">
    <property type="entry name" value="Peptide methionine sulphoxide reductase MsrA"/>
    <property type="match status" value="1"/>
</dbReference>
<protein>
    <recommendedName>
        <fullName evidence="2">peptide-methionine (S)-S-oxide reductase</fullName>
        <ecNumber evidence="2">1.8.4.11</ecNumber>
    </recommendedName>
    <alternativeName>
        <fullName evidence="4">Peptide-methionine (S)-S-oxide reductase</fullName>
    </alternativeName>
</protein>
<evidence type="ECO:0000259" key="5">
    <source>
        <dbReference type="Pfam" id="PF01625"/>
    </source>
</evidence>
<evidence type="ECO:0000313" key="6">
    <source>
        <dbReference type="EnsemblPlants" id="Zm00001eb170750_P001"/>
    </source>
</evidence>
<dbReference type="EC" id="1.8.4.11" evidence="2"/>
<evidence type="ECO:0000256" key="2">
    <source>
        <dbReference type="ARBA" id="ARBA00012502"/>
    </source>
</evidence>
<dbReference type="InterPro" id="IPR036509">
    <property type="entry name" value="Met_Sox_Rdtase_MsrA_sf"/>
</dbReference>
<dbReference type="Proteomes" id="UP000007305">
    <property type="component" value="Chromosome 4"/>
</dbReference>
<dbReference type="Pfam" id="PF01625">
    <property type="entry name" value="PMSR"/>
    <property type="match status" value="1"/>
</dbReference>
<proteinExistence type="inferred from homology"/>
<dbReference type="Gramene" id="Zm00001eb170750_T001">
    <property type="protein sequence ID" value="Zm00001eb170750_P001"/>
    <property type="gene ID" value="Zm00001eb170750"/>
</dbReference>